<keyword evidence="1" id="KW-0472">Membrane</keyword>
<keyword evidence="1" id="KW-0812">Transmembrane</keyword>
<evidence type="ECO:0000313" key="3">
    <source>
        <dbReference type="Proteomes" id="UP000254950"/>
    </source>
</evidence>
<feature type="transmembrane region" description="Helical" evidence="1">
    <location>
        <begin position="12"/>
        <end position="37"/>
    </location>
</feature>
<dbReference type="STRING" id="33044.GCA_900005695_00214"/>
<dbReference type="Proteomes" id="UP000254950">
    <property type="component" value="Unassembled WGS sequence"/>
</dbReference>
<dbReference type="PANTHER" id="PTHR38766">
    <property type="entry name" value="FLAGELLAR PROTEIN FLIO"/>
    <property type="match status" value="1"/>
</dbReference>
<keyword evidence="2" id="KW-0282">Flagellum</keyword>
<keyword evidence="2" id="KW-0969">Cilium</keyword>
<dbReference type="EMBL" id="UFTF01000001">
    <property type="protein sequence ID" value="SUV44807.1"/>
    <property type="molecule type" value="Genomic_DNA"/>
</dbReference>
<keyword evidence="2" id="KW-0966">Cell projection</keyword>
<sequence>MHIWLSSQIGTYAANVIMILVFFIITIAIIGTIFLFLRRLNTRGFIGKRKKHQLRLKLCDAIDIDRTRRLILVRCDEREHLILIGGTKDIVVESNITSMPIVQKSIQKQKRGMQLTSTITEADSNPKLEENILLSTNEKKHMQEDISTSFMNQHLEDSAITAEIEGRQEPSLFIPAQRK</sequence>
<dbReference type="OrthoDB" id="8456606at2"/>
<name>A0A380ZD00_BARDO</name>
<dbReference type="PANTHER" id="PTHR38766:SF1">
    <property type="entry name" value="FLAGELLAR PROTEIN FLIO"/>
    <property type="match status" value="1"/>
</dbReference>
<keyword evidence="1" id="KW-1133">Transmembrane helix</keyword>
<protein>
    <submittedName>
        <fullName evidence="2">Flagellar biosynthetic protein FliO</fullName>
    </submittedName>
</protein>
<gene>
    <name evidence="2" type="ORF">NCTC12862_00562</name>
</gene>
<dbReference type="RefSeq" id="WP_004854521.1">
    <property type="nucleotide sequence ID" value="NZ_CACVBH010000008.1"/>
</dbReference>
<organism evidence="2 3">
    <name type="scientific">Bartonella doshiae</name>
    <dbReference type="NCBI Taxonomy" id="33044"/>
    <lineage>
        <taxon>Bacteria</taxon>
        <taxon>Pseudomonadati</taxon>
        <taxon>Pseudomonadota</taxon>
        <taxon>Alphaproteobacteria</taxon>
        <taxon>Hyphomicrobiales</taxon>
        <taxon>Bartonellaceae</taxon>
        <taxon>Bartonella</taxon>
    </lineage>
</organism>
<reference evidence="2 3" key="1">
    <citation type="submission" date="2018-06" db="EMBL/GenBank/DDBJ databases">
        <authorList>
            <consortium name="Pathogen Informatics"/>
            <person name="Doyle S."/>
        </authorList>
    </citation>
    <scope>NUCLEOTIDE SEQUENCE [LARGE SCALE GENOMIC DNA]</scope>
    <source>
        <strain evidence="2 3">NCTC12862</strain>
    </source>
</reference>
<dbReference type="AlphaFoldDB" id="A0A380ZD00"/>
<evidence type="ECO:0000313" key="2">
    <source>
        <dbReference type="EMBL" id="SUV44807.1"/>
    </source>
</evidence>
<evidence type="ECO:0000256" key="1">
    <source>
        <dbReference type="SAM" id="Phobius"/>
    </source>
</evidence>
<dbReference type="InterPro" id="IPR052205">
    <property type="entry name" value="FliO/MopB"/>
</dbReference>
<proteinExistence type="predicted"/>
<accession>A0A380ZD00</accession>